<evidence type="ECO:0000313" key="14">
    <source>
        <dbReference type="EMBL" id="ROT68933.1"/>
    </source>
</evidence>
<reference evidence="14 15" key="1">
    <citation type="submission" date="2018-04" db="EMBL/GenBank/DDBJ databases">
        <authorList>
            <person name="Zhang X."/>
            <person name="Yuan J."/>
            <person name="Li F."/>
            <person name="Xiang J."/>
        </authorList>
    </citation>
    <scope>NUCLEOTIDE SEQUENCE [LARGE SCALE GENOMIC DNA]</scope>
    <source>
        <tissue evidence="14">Muscle</tissue>
    </source>
</reference>
<evidence type="ECO:0000256" key="2">
    <source>
        <dbReference type="ARBA" id="ARBA00022448"/>
    </source>
</evidence>
<name>A0A3R7SNZ4_PENVA</name>
<dbReference type="PANTHER" id="PTHR42643">
    <property type="entry name" value="IONOTROPIC RECEPTOR 20A-RELATED"/>
    <property type="match status" value="1"/>
</dbReference>
<keyword evidence="7 12" id="KW-0472">Membrane</keyword>
<feature type="domain" description="Ionotropic glutamate receptor L-glutamate and glycine-binding" evidence="13">
    <location>
        <begin position="137"/>
        <end position="226"/>
    </location>
</feature>
<comment type="caution">
    <text evidence="14">The sequence shown here is derived from an EMBL/GenBank/DDBJ whole genome shotgun (WGS) entry which is preliminary data.</text>
</comment>
<dbReference type="GO" id="GO:0005886">
    <property type="term" value="C:plasma membrane"/>
    <property type="evidence" value="ECO:0007669"/>
    <property type="project" value="UniProtKB-SubCell"/>
</dbReference>
<feature type="transmembrane region" description="Helical" evidence="12">
    <location>
        <begin position="244"/>
        <end position="266"/>
    </location>
</feature>
<keyword evidence="6" id="KW-0406">Ion transport</keyword>
<dbReference type="Pfam" id="PF10613">
    <property type="entry name" value="Lig_chan-Glu_bd"/>
    <property type="match status" value="1"/>
</dbReference>
<dbReference type="Gene3D" id="3.40.190.10">
    <property type="entry name" value="Periplasmic binding protein-like II"/>
    <property type="match status" value="1"/>
</dbReference>
<evidence type="ECO:0000256" key="8">
    <source>
        <dbReference type="ARBA" id="ARBA00023170"/>
    </source>
</evidence>
<keyword evidence="15" id="KW-1185">Reference proteome</keyword>
<evidence type="ECO:0000259" key="13">
    <source>
        <dbReference type="Pfam" id="PF10613"/>
    </source>
</evidence>
<keyword evidence="5 12" id="KW-1133">Transmembrane helix</keyword>
<accession>A0A3R7SNZ4</accession>
<dbReference type="SUPFAM" id="SSF53850">
    <property type="entry name" value="Periplasmic binding protein-like II"/>
    <property type="match status" value="1"/>
</dbReference>
<evidence type="ECO:0000256" key="10">
    <source>
        <dbReference type="ARBA" id="ARBA00023286"/>
    </source>
</evidence>
<keyword evidence="10" id="KW-1071">Ligand-gated ion channel</keyword>
<evidence type="ECO:0000256" key="7">
    <source>
        <dbReference type="ARBA" id="ARBA00023136"/>
    </source>
</evidence>
<comment type="subcellular location">
    <subcellularLocation>
        <location evidence="1">Cell membrane</location>
        <topology evidence="1">Multi-pass membrane protein</topology>
    </subcellularLocation>
</comment>
<evidence type="ECO:0000256" key="12">
    <source>
        <dbReference type="SAM" id="Phobius"/>
    </source>
</evidence>
<protein>
    <submittedName>
        <fullName evidence="14">Variant Ionotropic Glutamate Receptor</fullName>
    </submittedName>
</protein>
<evidence type="ECO:0000256" key="3">
    <source>
        <dbReference type="ARBA" id="ARBA00022475"/>
    </source>
</evidence>
<keyword evidence="3" id="KW-1003">Cell membrane</keyword>
<dbReference type="EMBL" id="QCYY01002621">
    <property type="protein sequence ID" value="ROT68933.1"/>
    <property type="molecule type" value="Genomic_DNA"/>
</dbReference>
<feature type="transmembrane region" description="Helical" evidence="12">
    <location>
        <begin position="304"/>
        <end position="326"/>
    </location>
</feature>
<evidence type="ECO:0000313" key="15">
    <source>
        <dbReference type="Proteomes" id="UP000283509"/>
    </source>
</evidence>
<evidence type="ECO:0000256" key="4">
    <source>
        <dbReference type="ARBA" id="ARBA00022692"/>
    </source>
</evidence>
<evidence type="ECO:0000256" key="11">
    <source>
        <dbReference type="ARBA" id="ARBA00023303"/>
    </source>
</evidence>
<dbReference type="PANTHER" id="PTHR42643:SF24">
    <property type="entry name" value="IONOTROPIC RECEPTOR 60A"/>
    <property type="match status" value="1"/>
</dbReference>
<sequence>MSKAFVRKYVFVGVVGAELPWLLNSPPCDWSVPSVLLIGLKQECDPRALLQTALAQRTPAVAALCLAKLGEQRNKFEFRVFTWRPLHPRRKLLLLGGWNASRFASWDQLFVDRFSSFGGVTLHVASNTNEPPALFKTNSSQLDGLGYRILSTLAEKYNFNFTLTTTSSDGMWAENHKGVWKGMLGDVHRGEKNLTINTIYITYHQAAAFDFSIPFKYEGIGFVIAVPLPLPPWQSVVYPFTGTMWAGIAGLLVVVSLTYCLLGSFVGGGVSPFRYFLTIAQALVNQSNDAVPSPWTLRLFLMSWWFTAYIIAISYTCNLIAFLTGLHKISWLRLENCSRFGRQLPQSPNHSTIAKKMDLCRSYAHSLLQHLACLKLVATGTHAMLDGESYLTSVVQDSGYGDRMYFLKERINEGAIHFYFRKNTPWKHKFDEGMSGLLNSGFIGKWMDEINQC</sequence>
<organism evidence="14 15">
    <name type="scientific">Penaeus vannamei</name>
    <name type="common">Whiteleg shrimp</name>
    <name type="synonym">Litopenaeus vannamei</name>
    <dbReference type="NCBI Taxonomy" id="6689"/>
    <lineage>
        <taxon>Eukaryota</taxon>
        <taxon>Metazoa</taxon>
        <taxon>Ecdysozoa</taxon>
        <taxon>Arthropoda</taxon>
        <taxon>Crustacea</taxon>
        <taxon>Multicrustacea</taxon>
        <taxon>Malacostraca</taxon>
        <taxon>Eumalacostraca</taxon>
        <taxon>Eucarida</taxon>
        <taxon>Decapoda</taxon>
        <taxon>Dendrobranchiata</taxon>
        <taxon>Penaeoidea</taxon>
        <taxon>Penaeidae</taxon>
        <taxon>Penaeus</taxon>
    </lineage>
</organism>
<dbReference type="GO" id="GO:0015276">
    <property type="term" value="F:ligand-gated monoatomic ion channel activity"/>
    <property type="evidence" value="ECO:0007669"/>
    <property type="project" value="InterPro"/>
</dbReference>
<dbReference type="InterPro" id="IPR019594">
    <property type="entry name" value="Glu/Gly-bd"/>
</dbReference>
<proteinExistence type="predicted"/>
<dbReference type="Gene3D" id="1.10.287.70">
    <property type="match status" value="1"/>
</dbReference>
<keyword evidence="9" id="KW-0325">Glycoprotein</keyword>
<evidence type="ECO:0000256" key="6">
    <source>
        <dbReference type="ARBA" id="ARBA00023065"/>
    </source>
</evidence>
<keyword evidence="8 14" id="KW-0675">Receptor</keyword>
<evidence type="ECO:0000256" key="1">
    <source>
        <dbReference type="ARBA" id="ARBA00004651"/>
    </source>
</evidence>
<dbReference type="InterPro" id="IPR052192">
    <property type="entry name" value="Insect_Ionotropic_Sensory_Rcpt"/>
</dbReference>
<keyword evidence="11" id="KW-0407">Ion channel</keyword>
<reference evidence="14 15" key="2">
    <citation type="submission" date="2019-01" db="EMBL/GenBank/DDBJ databases">
        <title>The decoding of complex shrimp genome reveals the adaptation for benthos swimmer, frequently molting mechanism and breeding impact on genome.</title>
        <authorList>
            <person name="Sun Y."/>
            <person name="Gao Y."/>
            <person name="Yu Y."/>
        </authorList>
    </citation>
    <scope>NUCLEOTIDE SEQUENCE [LARGE SCALE GENOMIC DNA]</scope>
    <source>
        <tissue evidence="14">Muscle</tissue>
    </source>
</reference>
<evidence type="ECO:0000256" key="9">
    <source>
        <dbReference type="ARBA" id="ARBA00023180"/>
    </source>
</evidence>
<dbReference type="AlphaFoldDB" id="A0A3R7SNZ4"/>
<keyword evidence="4 12" id="KW-0812">Transmembrane</keyword>
<dbReference type="Proteomes" id="UP000283509">
    <property type="component" value="Unassembled WGS sequence"/>
</dbReference>
<gene>
    <name evidence="14" type="ORF">C7M84_012928</name>
</gene>
<dbReference type="OrthoDB" id="6375714at2759"/>
<evidence type="ECO:0000256" key="5">
    <source>
        <dbReference type="ARBA" id="ARBA00022989"/>
    </source>
</evidence>
<keyword evidence="2" id="KW-0813">Transport</keyword>